<comment type="caution">
    <text evidence="3">The sequence shown here is derived from an EMBL/GenBank/DDBJ whole genome shotgun (WGS) entry which is preliminary data.</text>
</comment>
<feature type="transmembrane region" description="Helical" evidence="2">
    <location>
        <begin position="217"/>
        <end position="238"/>
    </location>
</feature>
<evidence type="ECO:0000256" key="2">
    <source>
        <dbReference type="SAM" id="Phobius"/>
    </source>
</evidence>
<dbReference type="OrthoDB" id="4829830at2"/>
<feature type="transmembrane region" description="Helical" evidence="2">
    <location>
        <begin position="250"/>
        <end position="269"/>
    </location>
</feature>
<evidence type="ECO:0000256" key="1">
    <source>
        <dbReference type="SAM" id="MobiDB-lite"/>
    </source>
</evidence>
<evidence type="ECO:0000313" key="4">
    <source>
        <dbReference type="Proteomes" id="UP000321798"/>
    </source>
</evidence>
<keyword evidence="2" id="KW-0472">Membrane</keyword>
<name>A0A512PDB8_9CELL</name>
<keyword evidence="2" id="KW-0812">Transmembrane</keyword>
<sequence length="309" mass="31507">MSENTGGTPPQGDQPEPTTPPAPVPPVPPAPAVPPAPPAGAVPPPPPGAYPPPAGAYGQPAPGAYPPPAPGAYPPPAAGYQAAPSSTAPIGEALTYGWNKFTQNGGTFIIAGLIWILGAAVVWGILLGIFGGLSAIGGDSGSGLIGAGFSIVWSLLAAIGVLFGLVVEAVFIRAALQVTYGRPVELKTFFDFSDLGPIVITALLFAGVNFVLSLVPFFGTLASIVVNFFVFFTLFFVIDKKLQPIDAIKASVALVQANLSTTVLFYLLVSVLIGVGFALCGLGLFVAVPVALLASAFFYRRLLGEPVAP</sequence>
<feature type="transmembrane region" description="Helical" evidence="2">
    <location>
        <begin position="188"/>
        <end position="211"/>
    </location>
</feature>
<proteinExistence type="predicted"/>
<gene>
    <name evidence="3" type="ORF">CSO01_19240</name>
</gene>
<keyword evidence="4" id="KW-1185">Reference proteome</keyword>
<organism evidence="3 4">
    <name type="scientific">Cellulomonas soli</name>
    <dbReference type="NCBI Taxonomy" id="931535"/>
    <lineage>
        <taxon>Bacteria</taxon>
        <taxon>Bacillati</taxon>
        <taxon>Actinomycetota</taxon>
        <taxon>Actinomycetes</taxon>
        <taxon>Micrococcales</taxon>
        <taxon>Cellulomonadaceae</taxon>
        <taxon>Cellulomonas</taxon>
    </lineage>
</organism>
<dbReference type="RefSeq" id="WP_146952962.1">
    <property type="nucleotide sequence ID" value="NZ_BAABBJ010000006.1"/>
</dbReference>
<reference evidence="3 4" key="1">
    <citation type="submission" date="2019-07" db="EMBL/GenBank/DDBJ databases">
        <title>Whole genome shotgun sequence of Cellulomonas soli NBRC 109434.</title>
        <authorList>
            <person name="Hosoyama A."/>
            <person name="Uohara A."/>
            <person name="Ohji S."/>
            <person name="Ichikawa N."/>
        </authorList>
    </citation>
    <scope>NUCLEOTIDE SEQUENCE [LARGE SCALE GENOMIC DNA]</scope>
    <source>
        <strain evidence="3 4">NBRC 109434</strain>
    </source>
</reference>
<keyword evidence="2" id="KW-1133">Transmembrane helix</keyword>
<dbReference type="Proteomes" id="UP000321798">
    <property type="component" value="Unassembled WGS sequence"/>
</dbReference>
<evidence type="ECO:0000313" key="3">
    <source>
        <dbReference type="EMBL" id="GEP69209.1"/>
    </source>
</evidence>
<feature type="transmembrane region" description="Helical" evidence="2">
    <location>
        <begin position="108"/>
        <end position="131"/>
    </location>
</feature>
<feature type="region of interest" description="Disordered" evidence="1">
    <location>
        <begin position="1"/>
        <end position="69"/>
    </location>
</feature>
<protein>
    <recommendedName>
        <fullName evidence="5">Integral membrane protein</fullName>
    </recommendedName>
</protein>
<dbReference type="AlphaFoldDB" id="A0A512PDB8"/>
<feature type="transmembrane region" description="Helical" evidence="2">
    <location>
        <begin position="151"/>
        <end position="176"/>
    </location>
</feature>
<dbReference type="EMBL" id="BKAL01000006">
    <property type="protein sequence ID" value="GEP69209.1"/>
    <property type="molecule type" value="Genomic_DNA"/>
</dbReference>
<evidence type="ECO:0008006" key="5">
    <source>
        <dbReference type="Google" id="ProtNLM"/>
    </source>
</evidence>
<feature type="compositionally biased region" description="Pro residues" evidence="1">
    <location>
        <begin position="17"/>
        <end position="54"/>
    </location>
</feature>
<feature type="transmembrane region" description="Helical" evidence="2">
    <location>
        <begin position="275"/>
        <end position="299"/>
    </location>
</feature>
<accession>A0A512PDB8</accession>